<gene>
    <name evidence="2" type="ORF">GCM10023183_11550</name>
</gene>
<feature type="signal peptide" evidence="1">
    <location>
        <begin position="1"/>
        <end position="20"/>
    </location>
</feature>
<dbReference type="EMBL" id="BAABGX010000001">
    <property type="protein sequence ID" value="GAA4300911.1"/>
    <property type="molecule type" value="Genomic_DNA"/>
</dbReference>
<proteinExistence type="predicted"/>
<evidence type="ECO:0000313" key="3">
    <source>
        <dbReference type="Proteomes" id="UP001501844"/>
    </source>
</evidence>
<protein>
    <recommendedName>
        <fullName evidence="4">MetA-pathway of phenol degradation</fullName>
    </recommendedName>
</protein>
<evidence type="ECO:0000313" key="2">
    <source>
        <dbReference type="EMBL" id="GAA4300911.1"/>
    </source>
</evidence>
<reference evidence="3" key="1">
    <citation type="journal article" date="2019" name="Int. J. Syst. Evol. Microbiol.">
        <title>The Global Catalogue of Microorganisms (GCM) 10K type strain sequencing project: providing services to taxonomists for standard genome sequencing and annotation.</title>
        <authorList>
            <consortium name="The Broad Institute Genomics Platform"/>
            <consortium name="The Broad Institute Genome Sequencing Center for Infectious Disease"/>
            <person name="Wu L."/>
            <person name="Ma J."/>
        </authorList>
    </citation>
    <scope>NUCLEOTIDE SEQUENCE [LARGE SCALE GENOMIC DNA]</scope>
    <source>
        <strain evidence="3">JCM 17917</strain>
    </source>
</reference>
<evidence type="ECO:0000256" key="1">
    <source>
        <dbReference type="SAM" id="SignalP"/>
    </source>
</evidence>
<dbReference type="RefSeq" id="WP_345163449.1">
    <property type="nucleotide sequence ID" value="NZ_BAABGX010000001.1"/>
</dbReference>
<keyword evidence="3" id="KW-1185">Reference proteome</keyword>
<dbReference type="PROSITE" id="PS51257">
    <property type="entry name" value="PROKAR_LIPOPROTEIN"/>
    <property type="match status" value="1"/>
</dbReference>
<sequence>MKTIILFSIALLGFSSTSYACDGGCTMGGSYLGILPQFHKNFAGLRYTSRSYTIQTTHTHLHEGMPMTHDEVIEEVYTTAEVWGRFVPAKNVQVLAFLPYATNEEQTTRGTTRYAGVGDMTLLVNYALFNTGDSTQSRFKHSLQLGGGVKLPTGAHTLHRTEEGYNTSLQPGSGSTDYLLNGIYTLRTGKLGLNNDFTYRFNTQNKDGYKFGNRLSGSSNLFYWYNLDNVLTLLPSAGLYYEHAQADEFENGHDAKTGDAFFTNLGLNVYVKKVALGATLQLPLSHAQGHHASQANKRTMVNLSYLF</sequence>
<accession>A0ABP8FDT3</accession>
<evidence type="ECO:0008006" key="4">
    <source>
        <dbReference type="Google" id="ProtNLM"/>
    </source>
</evidence>
<name>A0ABP8FDT3_9BACT</name>
<keyword evidence="1" id="KW-0732">Signal</keyword>
<feature type="chain" id="PRO_5045628276" description="MetA-pathway of phenol degradation" evidence="1">
    <location>
        <begin position="21"/>
        <end position="307"/>
    </location>
</feature>
<comment type="caution">
    <text evidence="2">The sequence shown here is derived from an EMBL/GenBank/DDBJ whole genome shotgun (WGS) entry which is preliminary data.</text>
</comment>
<organism evidence="2 3">
    <name type="scientific">Nibribacter koreensis</name>
    <dbReference type="NCBI Taxonomy" id="1084519"/>
    <lineage>
        <taxon>Bacteria</taxon>
        <taxon>Pseudomonadati</taxon>
        <taxon>Bacteroidota</taxon>
        <taxon>Cytophagia</taxon>
        <taxon>Cytophagales</taxon>
        <taxon>Hymenobacteraceae</taxon>
        <taxon>Nibribacter</taxon>
    </lineage>
</organism>
<dbReference type="Proteomes" id="UP001501844">
    <property type="component" value="Unassembled WGS sequence"/>
</dbReference>